<organism evidence="2 3">
    <name type="scientific">Candidatus Methylobacter titanis</name>
    <dbReference type="NCBI Taxonomy" id="3053457"/>
    <lineage>
        <taxon>Bacteria</taxon>
        <taxon>Pseudomonadati</taxon>
        <taxon>Pseudomonadota</taxon>
        <taxon>Gammaproteobacteria</taxon>
        <taxon>Methylococcales</taxon>
        <taxon>Methylococcaceae</taxon>
        <taxon>Methylobacter</taxon>
    </lineage>
</organism>
<dbReference type="PANTHER" id="PTHR13779">
    <property type="entry name" value="WERNER HELICASE-INTERACTING PROTEIN 1 FAMILY MEMBER"/>
    <property type="match status" value="1"/>
</dbReference>
<dbReference type="InterPro" id="IPR021886">
    <property type="entry name" value="MgsA_C"/>
</dbReference>
<gene>
    <name evidence="2" type="ORF">PSU93_13495</name>
</gene>
<dbReference type="Pfam" id="PF12002">
    <property type="entry name" value="MgsA_C"/>
    <property type="match status" value="1"/>
</dbReference>
<dbReference type="Proteomes" id="UP001160519">
    <property type="component" value="Unassembled WGS sequence"/>
</dbReference>
<dbReference type="GO" id="GO:0003677">
    <property type="term" value="F:DNA binding"/>
    <property type="evidence" value="ECO:0007669"/>
    <property type="project" value="InterPro"/>
</dbReference>
<dbReference type="Gene3D" id="1.10.3710.10">
    <property type="entry name" value="DNA polymerase III clamp loader subunits, C-terminal domain"/>
    <property type="match status" value="1"/>
</dbReference>
<dbReference type="PANTHER" id="PTHR13779:SF7">
    <property type="entry name" value="ATPASE WRNIP1"/>
    <property type="match status" value="1"/>
</dbReference>
<dbReference type="InterPro" id="IPR051314">
    <property type="entry name" value="AAA_ATPase_RarA/MGS1/WRNIP1"/>
</dbReference>
<evidence type="ECO:0000313" key="2">
    <source>
        <dbReference type="EMBL" id="MDI1232155.1"/>
    </source>
</evidence>
<dbReference type="EMBL" id="JAQSDF010000062">
    <property type="protein sequence ID" value="MDI1232155.1"/>
    <property type="molecule type" value="Genomic_DNA"/>
</dbReference>
<proteinExistence type="predicted"/>
<dbReference type="GO" id="GO:0006261">
    <property type="term" value="P:DNA-templated DNA replication"/>
    <property type="evidence" value="ECO:0007669"/>
    <property type="project" value="TreeGrafter"/>
</dbReference>
<feature type="non-terminal residue" evidence="2">
    <location>
        <position position="1"/>
    </location>
</feature>
<evidence type="ECO:0000313" key="3">
    <source>
        <dbReference type="Proteomes" id="UP001160519"/>
    </source>
</evidence>
<accession>A0AA43Q7I1</accession>
<dbReference type="GO" id="GO:0000731">
    <property type="term" value="P:DNA synthesis involved in DNA repair"/>
    <property type="evidence" value="ECO:0007669"/>
    <property type="project" value="TreeGrafter"/>
</dbReference>
<sequence length="87" mass="9835">AMADARQSGSLGVPVHLRNAPTKLMKSLDYGKEYRYAHNEPEAYAAGENYFPEELAGRQYYQPVERGLEIKIKEKLKHLKALDKGAN</sequence>
<dbReference type="AlphaFoldDB" id="A0AA43Q7I1"/>
<protein>
    <submittedName>
        <fullName evidence="2">Recombination factor protein RarA</fullName>
    </submittedName>
</protein>
<name>A0AA43Q7I1_9GAMM</name>
<dbReference type="GO" id="GO:0017116">
    <property type="term" value="F:single-stranded DNA helicase activity"/>
    <property type="evidence" value="ECO:0007669"/>
    <property type="project" value="TreeGrafter"/>
</dbReference>
<dbReference type="GO" id="GO:0008047">
    <property type="term" value="F:enzyme activator activity"/>
    <property type="evidence" value="ECO:0007669"/>
    <property type="project" value="TreeGrafter"/>
</dbReference>
<evidence type="ECO:0000259" key="1">
    <source>
        <dbReference type="Pfam" id="PF12002"/>
    </source>
</evidence>
<reference evidence="2" key="1">
    <citation type="submission" date="2023-01" db="EMBL/GenBank/DDBJ databases">
        <title>Biogeochemical cycle of methane in antarctic sediments.</title>
        <authorList>
            <person name="Roldan D.M."/>
            <person name="Menes R.J."/>
        </authorList>
    </citation>
    <scope>NUCLEOTIDE SEQUENCE [LARGE SCALE GENOMIC DNA]</scope>
    <source>
        <strain evidence="2">K-2018 MAG008</strain>
    </source>
</reference>
<keyword evidence="3" id="KW-1185">Reference proteome</keyword>
<feature type="domain" description="MgsA AAA+ ATPase C-terminal" evidence="1">
    <location>
        <begin position="1"/>
        <end position="79"/>
    </location>
</feature>
<dbReference type="InterPro" id="IPR008921">
    <property type="entry name" value="DNA_pol3_clamp-load_cplx_C"/>
</dbReference>
<dbReference type="SUPFAM" id="SSF48019">
    <property type="entry name" value="post-AAA+ oligomerization domain-like"/>
    <property type="match status" value="1"/>
</dbReference>
<comment type="caution">
    <text evidence="2">The sequence shown here is derived from an EMBL/GenBank/DDBJ whole genome shotgun (WGS) entry which is preliminary data.</text>
</comment>